<proteinExistence type="predicted"/>
<dbReference type="Proteomes" id="UP000184932">
    <property type="component" value="Unassembled WGS sequence"/>
</dbReference>
<evidence type="ECO:0000313" key="2">
    <source>
        <dbReference type="EMBL" id="SIO05610.1"/>
    </source>
</evidence>
<protein>
    <recommendedName>
        <fullName evidence="4">Lipoprotein</fullName>
    </recommendedName>
</protein>
<evidence type="ECO:0000313" key="3">
    <source>
        <dbReference type="Proteomes" id="UP000184932"/>
    </source>
</evidence>
<keyword evidence="3" id="KW-1185">Reference proteome</keyword>
<dbReference type="PROSITE" id="PS51257">
    <property type="entry name" value="PROKAR_LIPOPROTEIN"/>
    <property type="match status" value="1"/>
</dbReference>
<accession>A0A1N6GDL2</accession>
<dbReference type="STRING" id="1217970.SAMN05444002_2399"/>
<name>A0A1N6GDL2_9RHOB</name>
<dbReference type="AlphaFoldDB" id="A0A1N6GDL2"/>
<organism evidence="2 3">
    <name type="scientific">Vannielia litorea</name>
    <dbReference type="NCBI Taxonomy" id="1217970"/>
    <lineage>
        <taxon>Bacteria</taxon>
        <taxon>Pseudomonadati</taxon>
        <taxon>Pseudomonadota</taxon>
        <taxon>Alphaproteobacteria</taxon>
        <taxon>Rhodobacterales</taxon>
        <taxon>Paracoccaceae</taxon>
        <taxon>Vannielia</taxon>
    </lineage>
</organism>
<evidence type="ECO:0008006" key="4">
    <source>
        <dbReference type="Google" id="ProtNLM"/>
    </source>
</evidence>
<feature type="signal peptide" evidence="1">
    <location>
        <begin position="1"/>
        <end position="23"/>
    </location>
</feature>
<keyword evidence="1" id="KW-0732">Signal</keyword>
<sequence>MKYILPLTALAALLSACVSVPEASGTASSKSPQATLPFGAVEESCGARGTELGQLIDKNGKWKLYDTRPGAVGPRNFFVTGFKDGCPRKVTGAVALFGNLALYELVNYGGGGGVLRTETDKAYAGIRGCGKAVCSEGKLNRLEKSTAFVSVYPTPGARQSFELLMHDRKLVAAAVR</sequence>
<gene>
    <name evidence="2" type="ORF">SAMN05444002_2399</name>
</gene>
<dbReference type="EMBL" id="FSRL01000001">
    <property type="protein sequence ID" value="SIO05610.1"/>
    <property type="molecule type" value="Genomic_DNA"/>
</dbReference>
<dbReference type="RefSeq" id="WP_074256424.1">
    <property type="nucleotide sequence ID" value="NZ_FSRL01000001.1"/>
</dbReference>
<reference evidence="3" key="1">
    <citation type="submission" date="2016-11" db="EMBL/GenBank/DDBJ databases">
        <authorList>
            <person name="Varghese N."/>
            <person name="Submissions S."/>
        </authorList>
    </citation>
    <scope>NUCLEOTIDE SEQUENCE [LARGE SCALE GENOMIC DNA]</scope>
    <source>
        <strain evidence="3">DSM 29440</strain>
    </source>
</reference>
<feature type="chain" id="PRO_5013269437" description="Lipoprotein" evidence="1">
    <location>
        <begin position="24"/>
        <end position="176"/>
    </location>
</feature>
<dbReference type="OrthoDB" id="7865311at2"/>
<evidence type="ECO:0000256" key="1">
    <source>
        <dbReference type="SAM" id="SignalP"/>
    </source>
</evidence>